<keyword evidence="2" id="KW-1185">Reference proteome</keyword>
<evidence type="ECO:0000313" key="2">
    <source>
        <dbReference type="Proteomes" id="UP001165064"/>
    </source>
</evidence>
<name>A0ACB5U764_AMBMO</name>
<sequence length="200" mass="21486">MVNELDSGNKKNVDTDSHSSFNASSKSKITSDDLQLPLMEIREELDENDNVVSSKVSPYDPHHLGDSVSTSSNSKTPNKEKSTTGRTSNKSSSKDATGTELSSTDKKTGDSKETKISTKSSKPIKPATPQQHQPSFLEKKVNASKSLKPPPSKSQPKTKSQSKSNPTPSTTTGTTATPSHKPAQIQKPAPASKPNQNLWN</sequence>
<accession>A0ACB5U764</accession>
<gene>
    <name evidence="1" type="ORF">Amon02_001181600</name>
</gene>
<protein>
    <submittedName>
        <fullName evidence="1">Unnamed protein product</fullName>
    </submittedName>
</protein>
<dbReference type="Proteomes" id="UP001165064">
    <property type="component" value="Unassembled WGS sequence"/>
</dbReference>
<dbReference type="EMBL" id="BSXS01013092">
    <property type="protein sequence ID" value="GMF03536.1"/>
    <property type="molecule type" value="Genomic_DNA"/>
</dbReference>
<reference evidence="1" key="1">
    <citation type="submission" date="2023-04" db="EMBL/GenBank/DDBJ databases">
        <title>Ambrosiozyma monospora NBRC 10751.</title>
        <authorList>
            <person name="Ichikawa N."/>
            <person name="Sato H."/>
            <person name="Tonouchi N."/>
        </authorList>
    </citation>
    <scope>NUCLEOTIDE SEQUENCE</scope>
    <source>
        <strain evidence="1">NBRC 10751</strain>
    </source>
</reference>
<evidence type="ECO:0000313" key="1">
    <source>
        <dbReference type="EMBL" id="GMF03536.1"/>
    </source>
</evidence>
<proteinExistence type="predicted"/>
<comment type="caution">
    <text evidence="1">The sequence shown here is derived from an EMBL/GenBank/DDBJ whole genome shotgun (WGS) entry which is preliminary data.</text>
</comment>
<organism evidence="1 2">
    <name type="scientific">Ambrosiozyma monospora</name>
    <name type="common">Yeast</name>
    <name type="synonym">Endomycopsis monosporus</name>
    <dbReference type="NCBI Taxonomy" id="43982"/>
    <lineage>
        <taxon>Eukaryota</taxon>
        <taxon>Fungi</taxon>
        <taxon>Dikarya</taxon>
        <taxon>Ascomycota</taxon>
        <taxon>Saccharomycotina</taxon>
        <taxon>Pichiomycetes</taxon>
        <taxon>Pichiales</taxon>
        <taxon>Pichiaceae</taxon>
        <taxon>Ambrosiozyma</taxon>
    </lineage>
</organism>